<dbReference type="InterPro" id="IPR005181">
    <property type="entry name" value="SASA"/>
</dbReference>
<dbReference type="PANTHER" id="PTHR31988:SF26">
    <property type="entry name" value="SGNH HYDROLASE-TYPE ESTERASE DOMAIN-CONTAINING PROTEIN-RELATED"/>
    <property type="match status" value="1"/>
</dbReference>
<dbReference type="EMBL" id="MNCJ02000326">
    <property type="protein sequence ID" value="KAF5780519.1"/>
    <property type="molecule type" value="Genomic_DNA"/>
</dbReference>
<dbReference type="InterPro" id="IPR052940">
    <property type="entry name" value="Carb_Esterase_6"/>
</dbReference>
<evidence type="ECO:0000313" key="5">
    <source>
        <dbReference type="EMBL" id="OTG08790.1"/>
    </source>
</evidence>
<dbReference type="SUPFAM" id="SSF52266">
    <property type="entry name" value="SGNH hydrolase"/>
    <property type="match status" value="1"/>
</dbReference>
<dbReference type="EMBL" id="CM007900">
    <property type="protein sequence ID" value="OTG08790.1"/>
    <property type="molecule type" value="Genomic_DNA"/>
</dbReference>
<dbReference type="GO" id="GO:0046555">
    <property type="term" value="F:acetylxylan esterase activity"/>
    <property type="evidence" value="ECO:0007669"/>
    <property type="project" value="UniProtKB-EC"/>
</dbReference>
<feature type="domain" description="Sialate O-acetylesterase" evidence="3">
    <location>
        <begin position="22"/>
        <end position="275"/>
    </location>
</feature>
<dbReference type="GO" id="GO:0019752">
    <property type="term" value="P:carboxylic acid metabolic process"/>
    <property type="evidence" value="ECO:0000318"/>
    <property type="project" value="GO_Central"/>
</dbReference>
<feature type="signal peptide" evidence="2">
    <location>
        <begin position="1"/>
        <end position="16"/>
    </location>
</feature>
<reference evidence="5" key="2">
    <citation type="submission" date="2017-02" db="EMBL/GenBank/DDBJ databases">
        <title>Sunflower complete genome.</title>
        <authorList>
            <person name="Langlade N."/>
            <person name="Munos S."/>
        </authorList>
    </citation>
    <scope>NUCLEOTIDE SEQUENCE [LARGE SCALE GENOMIC DNA]</scope>
    <source>
        <tissue evidence="5">Leaves</tissue>
    </source>
</reference>
<dbReference type="InterPro" id="IPR036514">
    <property type="entry name" value="SGNH_hydro_sf"/>
</dbReference>
<dbReference type="GO" id="GO:0052689">
    <property type="term" value="F:carboxylic ester hydrolase activity"/>
    <property type="evidence" value="ECO:0000318"/>
    <property type="project" value="GO_Central"/>
</dbReference>
<dbReference type="EC" id="3.1.1.72" evidence="4"/>
<name>A0A251TCC7_HELAN</name>
<dbReference type="InParanoid" id="A0A251TCC7"/>
<dbReference type="AlphaFoldDB" id="A0A251TCC7"/>
<evidence type="ECO:0000256" key="2">
    <source>
        <dbReference type="SAM" id="SignalP"/>
    </source>
</evidence>
<keyword evidence="2" id="KW-0732">Signal</keyword>
<dbReference type="Pfam" id="PF03629">
    <property type="entry name" value="SASA"/>
    <property type="match status" value="1"/>
</dbReference>
<dbReference type="Proteomes" id="UP000215914">
    <property type="component" value="Chromosome 11"/>
</dbReference>
<keyword evidence="6" id="KW-1185">Reference proteome</keyword>
<accession>A0A251TCC7</accession>
<keyword evidence="1 5" id="KW-0378">Hydrolase</keyword>
<protein>
    <submittedName>
        <fullName evidence="4">Acetylxylan esterase</fullName>
        <ecNumber evidence="4">3.1.1.72</ecNumber>
    </submittedName>
    <submittedName>
        <fullName evidence="5">Putative SGNH hydrolase-type esterase domain-containing protein</fullName>
    </submittedName>
</protein>
<dbReference type="OMA" id="HECEANP"/>
<proteinExistence type="predicted"/>
<feature type="chain" id="PRO_5012128849" evidence="2">
    <location>
        <begin position="17"/>
        <end position="292"/>
    </location>
</feature>
<evidence type="ECO:0000313" key="4">
    <source>
        <dbReference type="EMBL" id="KAF5780519.1"/>
    </source>
</evidence>
<evidence type="ECO:0000313" key="6">
    <source>
        <dbReference type="Proteomes" id="UP000215914"/>
    </source>
</evidence>
<reference evidence="4" key="3">
    <citation type="submission" date="2020-06" db="EMBL/GenBank/DDBJ databases">
        <title>Helianthus annuus Genome sequencing and assembly Release 2.</title>
        <authorList>
            <person name="Gouzy J."/>
            <person name="Langlade N."/>
            <person name="Munos S."/>
        </authorList>
    </citation>
    <scope>NUCLEOTIDE SEQUENCE</scope>
    <source>
        <tissue evidence="4">Leaves</tissue>
    </source>
</reference>
<dbReference type="Gene3D" id="3.40.50.1110">
    <property type="entry name" value="SGNH hydrolase"/>
    <property type="match status" value="1"/>
</dbReference>
<gene>
    <name evidence="5" type="ORF">HannXRQ_Chr11g0345621</name>
    <name evidence="4" type="ORF">HanXRQr2_Chr11g0472771</name>
</gene>
<sequence>MLAFLCLVLHLASAYGSTSKGKTIILLAGQSNMSGRGGVHNNTWDGVVPLQSQPNPSILRLTANLTWVEAREPLHKDIDVHATCGVGPGMAFANRLLQRDPGLGPLGLVPCAVGGPRGTSISEWGRGTFLYKQLLMRAKVARRDGGSIRGMLWYQGESDTVSEVDARMYKIRLVNLFRNLRADLGTPSLPIVLGTLILRDASESLPYVHRTIFYEVAIASANGPYIEIVRKAQLGITLPKVRCVDAKGLPLLEDKRHLSTLAQERLGPMLADAFLTLKRCGLTKQKYAYQSL</sequence>
<organism evidence="5 6">
    <name type="scientific">Helianthus annuus</name>
    <name type="common">Common sunflower</name>
    <dbReference type="NCBI Taxonomy" id="4232"/>
    <lineage>
        <taxon>Eukaryota</taxon>
        <taxon>Viridiplantae</taxon>
        <taxon>Streptophyta</taxon>
        <taxon>Embryophyta</taxon>
        <taxon>Tracheophyta</taxon>
        <taxon>Spermatophyta</taxon>
        <taxon>Magnoliopsida</taxon>
        <taxon>eudicotyledons</taxon>
        <taxon>Gunneridae</taxon>
        <taxon>Pentapetalae</taxon>
        <taxon>asterids</taxon>
        <taxon>campanulids</taxon>
        <taxon>Asterales</taxon>
        <taxon>Asteraceae</taxon>
        <taxon>Asteroideae</taxon>
        <taxon>Heliantheae alliance</taxon>
        <taxon>Heliantheae</taxon>
        <taxon>Helianthus</taxon>
    </lineage>
</organism>
<reference evidence="4 6" key="1">
    <citation type="journal article" date="2017" name="Nature">
        <title>The sunflower genome provides insights into oil metabolism, flowering and Asterid evolution.</title>
        <authorList>
            <person name="Badouin H."/>
            <person name="Gouzy J."/>
            <person name="Grassa C.J."/>
            <person name="Murat F."/>
            <person name="Staton S.E."/>
            <person name="Cottret L."/>
            <person name="Lelandais-Briere C."/>
            <person name="Owens G.L."/>
            <person name="Carrere S."/>
            <person name="Mayjonade B."/>
            <person name="Legrand L."/>
            <person name="Gill N."/>
            <person name="Kane N.C."/>
            <person name="Bowers J.E."/>
            <person name="Hubner S."/>
            <person name="Bellec A."/>
            <person name="Berard A."/>
            <person name="Berges H."/>
            <person name="Blanchet N."/>
            <person name="Boniface M.C."/>
            <person name="Brunel D."/>
            <person name="Catrice O."/>
            <person name="Chaidir N."/>
            <person name="Claudel C."/>
            <person name="Donnadieu C."/>
            <person name="Faraut T."/>
            <person name="Fievet G."/>
            <person name="Helmstetter N."/>
            <person name="King M."/>
            <person name="Knapp S.J."/>
            <person name="Lai Z."/>
            <person name="Le Paslier M.C."/>
            <person name="Lippi Y."/>
            <person name="Lorenzon L."/>
            <person name="Mandel J.R."/>
            <person name="Marage G."/>
            <person name="Marchand G."/>
            <person name="Marquand E."/>
            <person name="Bret-Mestries E."/>
            <person name="Morien E."/>
            <person name="Nambeesan S."/>
            <person name="Nguyen T."/>
            <person name="Pegot-Espagnet P."/>
            <person name="Pouilly N."/>
            <person name="Raftis F."/>
            <person name="Sallet E."/>
            <person name="Schiex T."/>
            <person name="Thomas J."/>
            <person name="Vandecasteele C."/>
            <person name="Vares D."/>
            <person name="Vear F."/>
            <person name="Vautrin S."/>
            <person name="Crespi M."/>
            <person name="Mangin B."/>
            <person name="Burke J.M."/>
            <person name="Salse J."/>
            <person name="Munos S."/>
            <person name="Vincourt P."/>
            <person name="Rieseberg L.H."/>
            <person name="Langlade N.B."/>
        </authorList>
    </citation>
    <scope>NUCLEOTIDE SEQUENCE [LARGE SCALE GENOMIC DNA]</scope>
    <source>
        <strain evidence="6">cv. SF193</strain>
        <tissue evidence="4">Leaves</tissue>
    </source>
</reference>
<evidence type="ECO:0000256" key="1">
    <source>
        <dbReference type="ARBA" id="ARBA00022801"/>
    </source>
</evidence>
<dbReference type="PANTHER" id="PTHR31988">
    <property type="entry name" value="ESTERASE, PUTATIVE (DUF303)-RELATED"/>
    <property type="match status" value="1"/>
</dbReference>
<dbReference type="Gramene" id="mRNA:HanXRQr2_Chr11g0472771">
    <property type="protein sequence ID" value="mRNA:HanXRQr2_Chr11g0472771"/>
    <property type="gene ID" value="HanXRQr2_Chr11g0472771"/>
</dbReference>
<evidence type="ECO:0000259" key="3">
    <source>
        <dbReference type="Pfam" id="PF03629"/>
    </source>
</evidence>